<sequence length="60" mass="7053">MFISFFFQFLYLLINTAVRQVKMMNVKRVGSREEWGENNTVSNLSVCVCVCVVEMLDARW</sequence>
<keyword evidence="1" id="KW-0732">Signal</keyword>
<reference evidence="2" key="1">
    <citation type="submission" date="2015-07" db="EMBL/GenBank/DDBJ databases">
        <title>MeaNS - Measles Nucleotide Surveillance Program.</title>
        <authorList>
            <person name="Tran T."/>
            <person name="Druce J."/>
        </authorList>
    </citation>
    <scope>NUCLEOTIDE SEQUENCE</scope>
    <source>
        <strain evidence="2">UCB-OBI-ISO-001</strain>
        <tissue evidence="2">Gonad</tissue>
    </source>
</reference>
<feature type="signal peptide" evidence="1">
    <location>
        <begin position="1"/>
        <end position="23"/>
    </location>
</feature>
<name>A0A0L8I2J4_OCTBM</name>
<protein>
    <submittedName>
        <fullName evidence="2">Uncharacterized protein</fullName>
    </submittedName>
</protein>
<proteinExistence type="predicted"/>
<feature type="chain" id="PRO_5005584093" evidence="1">
    <location>
        <begin position="24"/>
        <end position="60"/>
    </location>
</feature>
<accession>A0A0L8I2J4</accession>
<dbReference type="EMBL" id="KQ416694">
    <property type="protein sequence ID" value="KOF95717.1"/>
    <property type="molecule type" value="Genomic_DNA"/>
</dbReference>
<gene>
    <name evidence="2" type="ORF">OCBIM_22037400mg</name>
</gene>
<organism evidence="2">
    <name type="scientific">Octopus bimaculoides</name>
    <name type="common">California two-spotted octopus</name>
    <dbReference type="NCBI Taxonomy" id="37653"/>
    <lineage>
        <taxon>Eukaryota</taxon>
        <taxon>Metazoa</taxon>
        <taxon>Spiralia</taxon>
        <taxon>Lophotrochozoa</taxon>
        <taxon>Mollusca</taxon>
        <taxon>Cephalopoda</taxon>
        <taxon>Coleoidea</taxon>
        <taxon>Octopodiformes</taxon>
        <taxon>Octopoda</taxon>
        <taxon>Incirrata</taxon>
        <taxon>Octopodidae</taxon>
        <taxon>Octopus</taxon>
    </lineage>
</organism>
<evidence type="ECO:0000313" key="2">
    <source>
        <dbReference type="EMBL" id="KOF95717.1"/>
    </source>
</evidence>
<dbReference type="AlphaFoldDB" id="A0A0L8I2J4"/>
<evidence type="ECO:0000256" key="1">
    <source>
        <dbReference type="SAM" id="SignalP"/>
    </source>
</evidence>